<name>A0A160TRE6_9ZZZZ</name>
<organism evidence="1">
    <name type="scientific">hydrothermal vent metagenome</name>
    <dbReference type="NCBI Taxonomy" id="652676"/>
    <lineage>
        <taxon>unclassified sequences</taxon>
        <taxon>metagenomes</taxon>
        <taxon>ecological metagenomes</taxon>
    </lineage>
</organism>
<reference evidence="1" key="1">
    <citation type="submission" date="2015-10" db="EMBL/GenBank/DDBJ databases">
        <authorList>
            <person name="Gilbert D.G."/>
        </authorList>
    </citation>
    <scope>NUCLEOTIDE SEQUENCE</scope>
</reference>
<gene>
    <name evidence="1" type="ORF">MGWOODY_Smn2109</name>
</gene>
<accession>A0A160TRE6</accession>
<proteinExistence type="predicted"/>
<protein>
    <submittedName>
        <fullName evidence="1">Uncharacterized protein</fullName>
    </submittedName>
</protein>
<sequence>MRTVIVSEGRAACANAAVEHINDAITARTQMRIILSP</sequence>
<evidence type="ECO:0000313" key="1">
    <source>
        <dbReference type="EMBL" id="CUS46399.1"/>
    </source>
</evidence>
<dbReference type="EMBL" id="CZQE01000362">
    <property type="protein sequence ID" value="CUS46399.1"/>
    <property type="molecule type" value="Genomic_DNA"/>
</dbReference>
<dbReference type="AlphaFoldDB" id="A0A160TRE6"/>